<feature type="signal peptide" evidence="2">
    <location>
        <begin position="1"/>
        <end position="26"/>
    </location>
</feature>
<feature type="chain" id="PRO_5003408297" evidence="2">
    <location>
        <begin position="27"/>
        <end position="141"/>
    </location>
</feature>
<feature type="region of interest" description="Disordered" evidence="1">
    <location>
        <begin position="95"/>
        <end position="129"/>
    </location>
</feature>
<sequence>MSFFNVLLLVMLLSASSLLALRPSEADLPSLHVPGHWGNDTKGDEVHWLPGEPAPINDVVFSWCRKGAVGCQRAPLKHGRCFTNKNVLKELRLQRRTHSHVHGEKPLDKDHLRQQQEQQGRVESAGERGAVLRWRAGEEVV</sequence>
<proteinExistence type="predicted"/>
<name>G0RHK8_HYPJQ</name>
<dbReference type="AlphaFoldDB" id="G0RHK8"/>
<gene>
    <name evidence="3" type="ORF">TRIREDRAFT_106512</name>
</gene>
<organism evidence="4">
    <name type="scientific">Hypocrea jecorina (strain QM6a)</name>
    <name type="common">Trichoderma reesei</name>
    <dbReference type="NCBI Taxonomy" id="431241"/>
    <lineage>
        <taxon>Eukaryota</taxon>
        <taxon>Fungi</taxon>
        <taxon>Dikarya</taxon>
        <taxon>Ascomycota</taxon>
        <taxon>Pezizomycotina</taxon>
        <taxon>Sordariomycetes</taxon>
        <taxon>Hypocreomycetidae</taxon>
        <taxon>Hypocreales</taxon>
        <taxon>Hypocreaceae</taxon>
        <taxon>Trichoderma</taxon>
    </lineage>
</organism>
<evidence type="ECO:0000256" key="2">
    <source>
        <dbReference type="SAM" id="SignalP"/>
    </source>
</evidence>
<dbReference type="EMBL" id="GL985062">
    <property type="protein sequence ID" value="EGR49389.1"/>
    <property type="molecule type" value="Genomic_DNA"/>
</dbReference>
<feature type="compositionally biased region" description="Basic and acidic residues" evidence="1">
    <location>
        <begin position="101"/>
        <end position="114"/>
    </location>
</feature>
<dbReference type="RefSeq" id="XP_006964550.1">
    <property type="nucleotide sequence ID" value="XM_006964488.1"/>
</dbReference>
<dbReference type="GeneID" id="18481282"/>
<keyword evidence="4" id="KW-1185">Reference proteome</keyword>
<keyword evidence="2" id="KW-0732">Signal</keyword>
<reference evidence="3 4" key="1">
    <citation type="journal article" date="2008" name="Nat. Biotechnol.">
        <title>Genome sequencing and analysis of the biomass-degrading fungus Trichoderma reesei (syn. Hypocrea jecorina).</title>
        <authorList>
            <person name="Martinez D."/>
            <person name="Berka R.M."/>
            <person name="Henrissat B."/>
            <person name="Saloheimo M."/>
            <person name="Arvas M."/>
            <person name="Baker S.E."/>
            <person name="Chapman J."/>
            <person name="Chertkov O."/>
            <person name="Coutinho P.M."/>
            <person name="Cullen D."/>
            <person name="Danchin E.G."/>
            <person name="Grigoriev I.V."/>
            <person name="Harris P."/>
            <person name="Jackson M."/>
            <person name="Kubicek C.P."/>
            <person name="Han C.S."/>
            <person name="Ho I."/>
            <person name="Larrondo L.F."/>
            <person name="de Leon A.L."/>
            <person name="Magnuson J.K."/>
            <person name="Merino S."/>
            <person name="Misra M."/>
            <person name="Nelson B."/>
            <person name="Putnam N."/>
            <person name="Robbertse B."/>
            <person name="Salamov A.A."/>
            <person name="Schmoll M."/>
            <person name="Terry A."/>
            <person name="Thayer N."/>
            <person name="Westerholm-Parvinen A."/>
            <person name="Schoch C.L."/>
            <person name="Yao J."/>
            <person name="Barabote R."/>
            <person name="Nelson M.A."/>
            <person name="Detter C."/>
            <person name="Bruce D."/>
            <person name="Kuske C.R."/>
            <person name="Xie G."/>
            <person name="Richardson P."/>
            <person name="Rokhsar D.S."/>
            <person name="Lucas S.M."/>
            <person name="Rubin E.M."/>
            <person name="Dunn-Coleman N."/>
            <person name="Ward M."/>
            <person name="Brettin T.S."/>
        </authorList>
    </citation>
    <scope>NUCLEOTIDE SEQUENCE [LARGE SCALE GENOMIC DNA]</scope>
    <source>
        <strain evidence="3 4">QM6a</strain>
    </source>
</reference>
<evidence type="ECO:0000313" key="4">
    <source>
        <dbReference type="Proteomes" id="UP000008984"/>
    </source>
</evidence>
<evidence type="ECO:0000256" key="1">
    <source>
        <dbReference type="SAM" id="MobiDB-lite"/>
    </source>
</evidence>
<dbReference type="VEuPathDB" id="FungiDB:TRIREDRAFT_106512"/>
<protein>
    <submittedName>
        <fullName evidence="3">Predicted protein</fullName>
    </submittedName>
</protein>
<dbReference type="Proteomes" id="UP000008984">
    <property type="component" value="Unassembled WGS sequence"/>
</dbReference>
<evidence type="ECO:0000313" key="3">
    <source>
        <dbReference type="EMBL" id="EGR49389.1"/>
    </source>
</evidence>
<accession>G0RHK8</accession>
<dbReference type="HOGENOM" id="CLU_1825548_0_0_1"/>
<dbReference type="KEGG" id="tre:TRIREDRAFT_106512"/>
<dbReference type="OrthoDB" id="5084295at2759"/>